<organism evidence="3">
    <name type="scientific">Anisakis simplex</name>
    <name type="common">Herring worm</name>
    <dbReference type="NCBI Taxonomy" id="6269"/>
    <lineage>
        <taxon>Eukaryota</taxon>
        <taxon>Metazoa</taxon>
        <taxon>Ecdysozoa</taxon>
        <taxon>Nematoda</taxon>
        <taxon>Chromadorea</taxon>
        <taxon>Rhabditida</taxon>
        <taxon>Spirurina</taxon>
        <taxon>Ascaridomorpha</taxon>
        <taxon>Ascaridoidea</taxon>
        <taxon>Anisakidae</taxon>
        <taxon>Anisakis</taxon>
        <taxon>Anisakis simplex complex</taxon>
    </lineage>
</organism>
<evidence type="ECO:0000313" key="1">
    <source>
        <dbReference type="EMBL" id="VDK28910.1"/>
    </source>
</evidence>
<dbReference type="OrthoDB" id="3064516at2759"/>
<sequence length="58" mass="6807">MNTRIHNTTPITEDDPWWRAFSAALAEENCPVKTEIFLGSTDSRYLRQVNFLNFEVIF</sequence>
<dbReference type="EMBL" id="UYRR01017423">
    <property type="protein sequence ID" value="VDK28910.1"/>
    <property type="molecule type" value="Genomic_DNA"/>
</dbReference>
<evidence type="ECO:0000313" key="2">
    <source>
        <dbReference type="Proteomes" id="UP000267096"/>
    </source>
</evidence>
<dbReference type="AlphaFoldDB" id="A0A0M3JIR8"/>
<reference evidence="1 2" key="2">
    <citation type="submission" date="2018-11" db="EMBL/GenBank/DDBJ databases">
        <authorList>
            <consortium name="Pathogen Informatics"/>
        </authorList>
    </citation>
    <scope>NUCLEOTIDE SEQUENCE [LARGE SCALE GENOMIC DNA]</scope>
</reference>
<dbReference type="WBParaSite" id="ASIM_0000753401-mRNA-1">
    <property type="protein sequence ID" value="ASIM_0000753401-mRNA-1"/>
    <property type="gene ID" value="ASIM_0000753401"/>
</dbReference>
<proteinExistence type="predicted"/>
<name>A0A0M3JIR8_ANISI</name>
<dbReference type="Proteomes" id="UP000267096">
    <property type="component" value="Unassembled WGS sequence"/>
</dbReference>
<accession>A0A0M3JIR8</accession>
<reference evidence="3" key="1">
    <citation type="submission" date="2017-02" db="UniProtKB">
        <authorList>
            <consortium name="WormBaseParasite"/>
        </authorList>
    </citation>
    <scope>IDENTIFICATION</scope>
</reference>
<evidence type="ECO:0000313" key="3">
    <source>
        <dbReference type="WBParaSite" id="ASIM_0000753401-mRNA-1"/>
    </source>
</evidence>
<keyword evidence="2" id="KW-1185">Reference proteome</keyword>
<protein>
    <submittedName>
        <fullName evidence="3">Aminoglycoside phosphotransferase</fullName>
    </submittedName>
</protein>
<gene>
    <name evidence="1" type="ORF">ASIM_LOCUS7305</name>
</gene>
<dbReference type="Gene3D" id="1.10.150.900">
    <property type="match status" value="1"/>
</dbReference>